<feature type="region of interest" description="Disordered" evidence="1">
    <location>
        <begin position="71"/>
        <end position="98"/>
    </location>
</feature>
<dbReference type="EMBL" id="CP009617">
    <property type="protein sequence ID" value="AIW20145.1"/>
    <property type="molecule type" value="Genomic_DNA"/>
</dbReference>
<proteinExistence type="predicted"/>
<sequence>MENEILGYVVCHTCKSAKAIKQGKGKRKAFVHGRCQCGPDTRTGAAMQAEMNAYKSLEEVEADIEALTAPKPEVAPVVNQRESNPNQESQSETQSKPISTAKCVGAGAVLGLVFGGVFKVFKAVA</sequence>
<evidence type="ECO:0000256" key="1">
    <source>
        <dbReference type="SAM" id="MobiDB-lite"/>
    </source>
</evidence>
<evidence type="ECO:0000313" key="2">
    <source>
        <dbReference type="EMBL" id="AIW20145.1"/>
    </source>
</evidence>
<dbReference type="RefSeq" id="WP_043009420.1">
    <property type="nucleotide sequence ID" value="NZ_CP009617.1"/>
</dbReference>
<dbReference type="Proteomes" id="UP000030081">
    <property type="component" value="Chromosome 1"/>
</dbReference>
<dbReference type="KEGG" id="vcy:IX92_14420"/>
<feature type="compositionally biased region" description="Polar residues" evidence="1">
    <location>
        <begin position="80"/>
        <end position="98"/>
    </location>
</feature>
<keyword evidence="3" id="KW-1185">Reference proteome</keyword>
<protein>
    <submittedName>
        <fullName evidence="2">Uncharacterized protein</fullName>
    </submittedName>
</protein>
<accession>A0AAN0SFQ0</accession>
<evidence type="ECO:0000313" key="3">
    <source>
        <dbReference type="Proteomes" id="UP000030081"/>
    </source>
</evidence>
<name>A0AAN0SFQ0_9VIBR</name>
<gene>
    <name evidence="2" type="ORF">IX92_14420</name>
</gene>
<organism evidence="2 3">
    <name type="scientific">Vibrio coralliilyticus</name>
    <dbReference type="NCBI Taxonomy" id="190893"/>
    <lineage>
        <taxon>Bacteria</taxon>
        <taxon>Pseudomonadati</taxon>
        <taxon>Pseudomonadota</taxon>
        <taxon>Gammaproteobacteria</taxon>
        <taxon>Vibrionales</taxon>
        <taxon>Vibrionaceae</taxon>
        <taxon>Vibrio</taxon>
    </lineage>
</organism>
<dbReference type="AlphaFoldDB" id="A0AAN0SFQ0"/>
<reference evidence="2 3" key="1">
    <citation type="submission" date="2014-10" db="EMBL/GenBank/DDBJ databases">
        <title>The Complete Genome Sequence for the Shellfish Pathogen Vibrio coralliilyticus RE98 Isolated from a Shellfish Hatchery.</title>
        <authorList>
            <person name="Richards G.P."/>
            <person name="Bono J.L."/>
            <person name="Watson M.A."/>
            <person name="Needleman D.S."/>
        </authorList>
    </citation>
    <scope>NUCLEOTIDE SEQUENCE [LARGE SCALE GENOMIC DNA]</scope>
    <source>
        <strain evidence="2 3">RE98</strain>
    </source>
</reference>